<organism evidence="2 3">
    <name type="scientific">Parapedobacter defluvii</name>
    <dbReference type="NCBI Taxonomy" id="2045106"/>
    <lineage>
        <taxon>Bacteria</taxon>
        <taxon>Pseudomonadati</taxon>
        <taxon>Bacteroidota</taxon>
        <taxon>Sphingobacteriia</taxon>
        <taxon>Sphingobacteriales</taxon>
        <taxon>Sphingobacteriaceae</taxon>
        <taxon>Parapedobacter</taxon>
    </lineage>
</organism>
<name>A0ABQ1LV46_9SPHI</name>
<keyword evidence="3" id="KW-1185">Reference proteome</keyword>
<dbReference type="Proteomes" id="UP000597338">
    <property type="component" value="Unassembled WGS sequence"/>
</dbReference>
<gene>
    <name evidence="2" type="ORF">GCM10011386_21890</name>
</gene>
<proteinExistence type="predicted"/>
<feature type="chain" id="PRO_5046140514" description="DUF4350 domain-containing protein" evidence="1">
    <location>
        <begin position="24"/>
        <end position="307"/>
    </location>
</feature>
<evidence type="ECO:0008006" key="4">
    <source>
        <dbReference type="Google" id="ProtNLM"/>
    </source>
</evidence>
<dbReference type="SUPFAM" id="SSF52317">
    <property type="entry name" value="Class I glutamine amidotransferase-like"/>
    <property type="match status" value="1"/>
</dbReference>
<sequence length="307" mass="33934">MTCSRFQALFWIELLFSCTPLFAQSVADPDFRFEIMNPRYIEGRGPLVLYDEGHNNPLSIKGQYAAFAHVLEADGYRMATQRETITMETLLNARVFVTVNALYDLENWNLPTGNVYTDEEVEILYDWVYQHGGALFLVTDHMPSAGSVSNLAARFGFNLVNGSAQRKDGQPEIFSRARGNLTANPITDVKGFEIDSIRCWGGAGFFPPPEAIIVSALGEDYEIFLPSDVSEIYHPIAASVPKITGMGLANGAILQCGRGSVCLFADGAPFTAQLQGIKSNKRGMNHPDAAQHVQFLLNIIHWLDAQH</sequence>
<dbReference type="InterPro" id="IPR029062">
    <property type="entry name" value="Class_I_gatase-like"/>
</dbReference>
<reference evidence="3" key="1">
    <citation type="journal article" date="2019" name="Int. J. Syst. Evol. Microbiol.">
        <title>The Global Catalogue of Microorganisms (GCM) 10K type strain sequencing project: providing services to taxonomists for standard genome sequencing and annotation.</title>
        <authorList>
            <consortium name="The Broad Institute Genomics Platform"/>
            <consortium name="The Broad Institute Genome Sequencing Center for Infectious Disease"/>
            <person name="Wu L."/>
            <person name="Ma J."/>
        </authorList>
    </citation>
    <scope>NUCLEOTIDE SEQUENCE [LARGE SCALE GENOMIC DNA]</scope>
    <source>
        <strain evidence="3">CGMCC 1.15342</strain>
    </source>
</reference>
<comment type="caution">
    <text evidence="2">The sequence shown here is derived from an EMBL/GenBank/DDBJ whole genome shotgun (WGS) entry which is preliminary data.</text>
</comment>
<protein>
    <recommendedName>
        <fullName evidence="4">DUF4350 domain-containing protein</fullName>
    </recommendedName>
</protein>
<evidence type="ECO:0000313" key="3">
    <source>
        <dbReference type="Proteomes" id="UP000597338"/>
    </source>
</evidence>
<feature type="signal peptide" evidence="1">
    <location>
        <begin position="1"/>
        <end position="23"/>
    </location>
</feature>
<keyword evidence="1" id="KW-0732">Signal</keyword>
<dbReference type="EMBL" id="BMIK01000006">
    <property type="protein sequence ID" value="GGC29504.1"/>
    <property type="molecule type" value="Genomic_DNA"/>
</dbReference>
<dbReference type="RefSeq" id="WP_188750547.1">
    <property type="nucleotide sequence ID" value="NZ_BMIK01000006.1"/>
</dbReference>
<evidence type="ECO:0000256" key="1">
    <source>
        <dbReference type="SAM" id="SignalP"/>
    </source>
</evidence>
<accession>A0ABQ1LV46</accession>
<evidence type="ECO:0000313" key="2">
    <source>
        <dbReference type="EMBL" id="GGC29504.1"/>
    </source>
</evidence>